<accession>A0A4R0XSN3</accession>
<dbReference type="SUPFAM" id="SSF52317">
    <property type="entry name" value="Class I glutamine amidotransferase-like"/>
    <property type="match status" value="1"/>
</dbReference>
<dbReference type="RefSeq" id="WP_131599481.1">
    <property type="nucleotide sequence ID" value="NZ_CBDBYK010000020.1"/>
</dbReference>
<keyword evidence="3" id="KW-1185">Reference proteome</keyword>
<evidence type="ECO:0000259" key="1">
    <source>
        <dbReference type="Pfam" id="PF01965"/>
    </source>
</evidence>
<dbReference type="InterPro" id="IPR050325">
    <property type="entry name" value="Prot/Nucl_acid_deglycase"/>
</dbReference>
<name>A0A4R0XSN3_9MOLU</name>
<comment type="caution">
    <text evidence="2">The sequence shown here is derived from an EMBL/GenBank/DDBJ whole genome shotgun (WGS) entry which is preliminary data.</text>
</comment>
<dbReference type="Gene3D" id="3.40.50.880">
    <property type="match status" value="1"/>
</dbReference>
<reference evidence="2 3" key="1">
    <citation type="submission" date="2018-02" db="EMBL/GenBank/DDBJ databases">
        <title>Mycoplasma marinum and Mycoplasma todarodis sp. nov., moderately halophilic and psychrotolerant mycoplasmas isolated from cephalopods.</title>
        <authorList>
            <person name="Viver T."/>
        </authorList>
    </citation>
    <scope>NUCLEOTIDE SEQUENCE [LARGE SCALE GENOMIC DNA]</scope>
    <source>
        <strain evidence="2 3">PE</strain>
    </source>
</reference>
<dbReference type="InterPro" id="IPR029062">
    <property type="entry name" value="Class_I_gatase-like"/>
</dbReference>
<dbReference type="Pfam" id="PF01965">
    <property type="entry name" value="DJ-1_PfpI"/>
    <property type="match status" value="1"/>
</dbReference>
<dbReference type="EMBL" id="PSZO01000023">
    <property type="protein sequence ID" value="TCG10727.1"/>
    <property type="molecule type" value="Genomic_DNA"/>
</dbReference>
<protein>
    <recommendedName>
        <fullName evidence="1">DJ-1/PfpI domain-containing protein</fullName>
    </recommendedName>
</protein>
<feature type="domain" description="DJ-1/PfpI" evidence="1">
    <location>
        <begin position="2"/>
        <end position="156"/>
    </location>
</feature>
<gene>
    <name evidence="2" type="ORF">C4B24_04030</name>
</gene>
<proteinExistence type="predicted"/>
<organism evidence="2 3">
    <name type="scientific">Mycoplasma marinum</name>
    <dbReference type="NCBI Taxonomy" id="1937190"/>
    <lineage>
        <taxon>Bacteria</taxon>
        <taxon>Bacillati</taxon>
        <taxon>Mycoplasmatota</taxon>
        <taxon>Mollicutes</taxon>
        <taxon>Mycoplasmataceae</taxon>
        <taxon>Mycoplasma</taxon>
    </lineage>
</organism>
<dbReference type="GO" id="GO:0005737">
    <property type="term" value="C:cytoplasm"/>
    <property type="evidence" value="ECO:0007669"/>
    <property type="project" value="TreeGrafter"/>
</dbReference>
<dbReference type="AlphaFoldDB" id="A0A4R0XSN3"/>
<dbReference type="PANTHER" id="PTHR48094">
    <property type="entry name" value="PROTEIN/NUCLEIC ACID DEGLYCASE DJ-1-RELATED"/>
    <property type="match status" value="1"/>
</dbReference>
<dbReference type="OrthoDB" id="9800516at2"/>
<dbReference type="PANTHER" id="PTHR48094:SF12">
    <property type="entry name" value="PARKINSON DISEASE PROTEIN 7 HOMOLOG"/>
    <property type="match status" value="1"/>
</dbReference>
<sequence>MKKIAIFATDGFEDVELISSIDVFTRKGLNFELFSVNGTTEIKGKYNSILKASDSSSFNESDFSGVLLPGGTLELSKSKLVNEVVRSFYEQSKDLYAICAAPKILWDNGLLSNKNFTCWPGLELEESKNTGLEISGNIITAKSYLDSIDFAFAIVEKNK</sequence>
<evidence type="ECO:0000313" key="2">
    <source>
        <dbReference type="EMBL" id="TCG10727.1"/>
    </source>
</evidence>
<evidence type="ECO:0000313" key="3">
    <source>
        <dbReference type="Proteomes" id="UP000294192"/>
    </source>
</evidence>
<dbReference type="InterPro" id="IPR002818">
    <property type="entry name" value="DJ-1/PfpI"/>
</dbReference>
<dbReference type="Proteomes" id="UP000294192">
    <property type="component" value="Unassembled WGS sequence"/>
</dbReference>